<feature type="chain" id="PRO_5046625891" evidence="2">
    <location>
        <begin position="23"/>
        <end position="192"/>
    </location>
</feature>
<dbReference type="RefSeq" id="WP_202958685.1">
    <property type="nucleotide sequence ID" value="NZ_JAPCID010000095.1"/>
</dbReference>
<protein>
    <submittedName>
        <fullName evidence="3">Uncharacterized protein</fullName>
    </submittedName>
</protein>
<evidence type="ECO:0000313" key="3">
    <source>
        <dbReference type="EMBL" id="MDA0142498.1"/>
    </source>
</evidence>
<dbReference type="Proteomes" id="UP001147700">
    <property type="component" value="Unassembled WGS sequence"/>
</dbReference>
<name>A0ABT4RVW0_9ACTN</name>
<gene>
    <name evidence="3" type="ORF">OJ962_33750</name>
</gene>
<keyword evidence="2" id="KW-0732">Signal</keyword>
<evidence type="ECO:0000256" key="1">
    <source>
        <dbReference type="SAM" id="MobiDB-lite"/>
    </source>
</evidence>
<evidence type="ECO:0000256" key="2">
    <source>
        <dbReference type="SAM" id="SignalP"/>
    </source>
</evidence>
<evidence type="ECO:0000313" key="4">
    <source>
        <dbReference type="Proteomes" id="UP001147700"/>
    </source>
</evidence>
<feature type="signal peptide" evidence="2">
    <location>
        <begin position="1"/>
        <end position="22"/>
    </location>
</feature>
<comment type="caution">
    <text evidence="3">The sequence shown here is derived from an EMBL/GenBank/DDBJ whole genome shotgun (WGS) entry which is preliminary data.</text>
</comment>
<feature type="region of interest" description="Disordered" evidence="1">
    <location>
        <begin position="76"/>
        <end position="105"/>
    </location>
</feature>
<feature type="compositionally biased region" description="Basic and acidic residues" evidence="1">
    <location>
        <begin position="76"/>
        <end position="86"/>
    </location>
</feature>
<proteinExistence type="predicted"/>
<keyword evidence="4" id="KW-1185">Reference proteome</keyword>
<reference evidence="3" key="1">
    <citation type="submission" date="2022-10" db="EMBL/GenBank/DDBJ databases">
        <title>The WGS of Solirubrobacter sp. CPCC 204708.</title>
        <authorList>
            <person name="Jiang Z."/>
        </authorList>
    </citation>
    <scope>NUCLEOTIDE SEQUENCE</scope>
    <source>
        <strain evidence="3">CPCC 204708</strain>
    </source>
</reference>
<sequence length="192" mass="20193">MHKSVILAAVFGALALPAAAQATGTPTATDRQSASAECRAERGATAATHEAFSAKYGTNANRANAFGKCVSAKAREEAKEREDAKDSAAQTCRTERGTTADSHAAFDQKYGTTNNKNNAFGKCVSAAAKQAEAKADEQDHERSEARKSAAKRCAQERGTSSASREAFAKKYGTNANHRNAFGKCVSKVAQSL</sequence>
<feature type="compositionally biased region" description="Basic and acidic residues" evidence="1">
    <location>
        <begin position="132"/>
        <end position="147"/>
    </location>
</feature>
<feature type="region of interest" description="Disordered" evidence="1">
    <location>
        <begin position="132"/>
        <end position="165"/>
    </location>
</feature>
<organism evidence="3 4">
    <name type="scientific">Solirubrobacter deserti</name>
    <dbReference type="NCBI Taxonomy" id="2282478"/>
    <lineage>
        <taxon>Bacteria</taxon>
        <taxon>Bacillati</taxon>
        <taxon>Actinomycetota</taxon>
        <taxon>Thermoleophilia</taxon>
        <taxon>Solirubrobacterales</taxon>
        <taxon>Solirubrobacteraceae</taxon>
        <taxon>Solirubrobacter</taxon>
    </lineage>
</organism>
<dbReference type="EMBL" id="JAPCID010000095">
    <property type="protein sequence ID" value="MDA0142498.1"/>
    <property type="molecule type" value="Genomic_DNA"/>
</dbReference>
<accession>A0ABT4RVW0</accession>